<organism evidence="1 2">
    <name type="scientific">Zophobas morio</name>
    <dbReference type="NCBI Taxonomy" id="2755281"/>
    <lineage>
        <taxon>Eukaryota</taxon>
        <taxon>Metazoa</taxon>
        <taxon>Ecdysozoa</taxon>
        <taxon>Arthropoda</taxon>
        <taxon>Hexapoda</taxon>
        <taxon>Insecta</taxon>
        <taxon>Pterygota</taxon>
        <taxon>Neoptera</taxon>
        <taxon>Endopterygota</taxon>
        <taxon>Coleoptera</taxon>
        <taxon>Polyphaga</taxon>
        <taxon>Cucujiformia</taxon>
        <taxon>Tenebrionidae</taxon>
        <taxon>Zophobas</taxon>
    </lineage>
</organism>
<keyword evidence="2" id="KW-1185">Reference proteome</keyword>
<dbReference type="EMBL" id="JALNTZ010000012">
    <property type="protein sequence ID" value="KAJ3639152.1"/>
    <property type="molecule type" value="Genomic_DNA"/>
</dbReference>
<gene>
    <name evidence="1" type="ORF">Zmor_004023</name>
</gene>
<dbReference type="SUPFAM" id="SSF57756">
    <property type="entry name" value="Retrovirus zinc finger-like domains"/>
    <property type="match status" value="1"/>
</dbReference>
<evidence type="ECO:0000313" key="2">
    <source>
        <dbReference type="Proteomes" id="UP001168821"/>
    </source>
</evidence>
<dbReference type="AlphaFoldDB" id="A0AA38HMH8"/>
<dbReference type="GO" id="GO:0003676">
    <property type="term" value="F:nucleic acid binding"/>
    <property type="evidence" value="ECO:0007669"/>
    <property type="project" value="InterPro"/>
</dbReference>
<sequence length="188" mass="21325">MDVKILSRRDCRNKNKHIYLMQVRALILKAIENNGGKVVLDLLAIFVEERLRVAVCHRCSQFGHVQKYCAAQSEIKGPRCSGNHPLSECESTLKCCPNCARYGMNGMPRMSPNVLFQEGDSKSSVARLRILTVCSVKHGHHTNLSVRVMQQNCQRSQSVVADIERRVNDDEVDIYLLHTVRFVAWVMG</sequence>
<proteinExistence type="predicted"/>
<dbReference type="Proteomes" id="UP001168821">
    <property type="component" value="Unassembled WGS sequence"/>
</dbReference>
<name>A0AA38HMH8_9CUCU</name>
<evidence type="ECO:0008006" key="3">
    <source>
        <dbReference type="Google" id="ProtNLM"/>
    </source>
</evidence>
<reference evidence="1" key="1">
    <citation type="journal article" date="2023" name="G3 (Bethesda)">
        <title>Whole genome assemblies of Zophobas morio and Tenebrio molitor.</title>
        <authorList>
            <person name="Kaur S."/>
            <person name="Stinson S.A."/>
            <person name="diCenzo G.C."/>
        </authorList>
    </citation>
    <scope>NUCLEOTIDE SEQUENCE</scope>
    <source>
        <strain evidence="1">QUZm001</strain>
    </source>
</reference>
<accession>A0AA38HMH8</accession>
<comment type="caution">
    <text evidence="1">The sequence shown here is derived from an EMBL/GenBank/DDBJ whole genome shotgun (WGS) entry which is preliminary data.</text>
</comment>
<evidence type="ECO:0000313" key="1">
    <source>
        <dbReference type="EMBL" id="KAJ3639152.1"/>
    </source>
</evidence>
<dbReference type="GO" id="GO:0008270">
    <property type="term" value="F:zinc ion binding"/>
    <property type="evidence" value="ECO:0007669"/>
    <property type="project" value="InterPro"/>
</dbReference>
<dbReference type="InterPro" id="IPR036875">
    <property type="entry name" value="Znf_CCHC_sf"/>
</dbReference>
<protein>
    <recommendedName>
        <fullName evidence="3">CCHC-type domain-containing protein</fullName>
    </recommendedName>
</protein>